<dbReference type="InterPro" id="IPR011234">
    <property type="entry name" value="Fumarylacetoacetase-like_C"/>
</dbReference>
<name>D0LMH2_HALO1</name>
<reference evidence="3 4" key="1">
    <citation type="journal article" date="2010" name="Stand. Genomic Sci.">
        <title>Complete genome sequence of Haliangium ochraceum type strain (SMP-2).</title>
        <authorList>
            <consortium name="US DOE Joint Genome Institute (JGI-PGF)"/>
            <person name="Ivanova N."/>
            <person name="Daum C."/>
            <person name="Lang E."/>
            <person name="Abt B."/>
            <person name="Kopitz M."/>
            <person name="Saunders E."/>
            <person name="Lapidus A."/>
            <person name="Lucas S."/>
            <person name="Glavina Del Rio T."/>
            <person name="Nolan M."/>
            <person name="Tice H."/>
            <person name="Copeland A."/>
            <person name="Cheng J.F."/>
            <person name="Chen F."/>
            <person name="Bruce D."/>
            <person name="Goodwin L."/>
            <person name="Pitluck S."/>
            <person name="Mavromatis K."/>
            <person name="Pati A."/>
            <person name="Mikhailova N."/>
            <person name="Chen A."/>
            <person name="Palaniappan K."/>
            <person name="Land M."/>
            <person name="Hauser L."/>
            <person name="Chang Y.J."/>
            <person name="Jeffries C.D."/>
            <person name="Detter J.C."/>
            <person name="Brettin T."/>
            <person name="Rohde M."/>
            <person name="Goker M."/>
            <person name="Bristow J."/>
            <person name="Markowitz V."/>
            <person name="Eisen J.A."/>
            <person name="Hugenholtz P."/>
            <person name="Kyrpides N.C."/>
            <person name="Klenk H.P."/>
        </authorList>
    </citation>
    <scope>NUCLEOTIDE SEQUENCE [LARGE SCALE GENOMIC DNA]</scope>
    <source>
        <strain evidence="4">DSM 14365 / CIP 107738 / JCM 11303 / AJ 13395 / SMP-2</strain>
    </source>
</reference>
<dbReference type="PANTHER" id="PTHR11820:SF90">
    <property type="entry name" value="FLUTATHIONE S-TRANSFERASE"/>
    <property type="match status" value="1"/>
</dbReference>
<dbReference type="KEGG" id="hoh:Hoch_6184"/>
<accession>D0LMH2</accession>
<organism evidence="3 4">
    <name type="scientific">Haliangium ochraceum (strain DSM 14365 / JCM 11303 / SMP-2)</name>
    <dbReference type="NCBI Taxonomy" id="502025"/>
    <lineage>
        <taxon>Bacteria</taxon>
        <taxon>Pseudomonadati</taxon>
        <taxon>Myxococcota</taxon>
        <taxon>Polyangia</taxon>
        <taxon>Haliangiales</taxon>
        <taxon>Kofleriaceae</taxon>
        <taxon>Haliangium</taxon>
    </lineage>
</organism>
<sequence>MEYVVPPSPRPSIEVAGTGARFPVRRIYCVGSNYAAHVREMGGDPERRPPFFFQKAADTLLANGERMPYPPRTRDLQHEVELVVALGRGGTAVAVDEALELVFGYAVGLDMTRRDLQREAKANGRPWEEAKSFDAAAPCGVIAPASEIGHPRSGAIWLEVDGERRQEGDLAAMVWGVAEIIATLSRSVSLAAGDLIFTGTPAGVGTVIRGDHVRGGVDGVGTVDIDIG</sequence>
<evidence type="ECO:0000313" key="4">
    <source>
        <dbReference type="Proteomes" id="UP000001880"/>
    </source>
</evidence>
<proteinExistence type="predicted"/>
<dbReference type="OrthoDB" id="5197601at2"/>
<keyword evidence="1" id="KW-0479">Metal-binding</keyword>
<evidence type="ECO:0000256" key="1">
    <source>
        <dbReference type="ARBA" id="ARBA00022723"/>
    </source>
</evidence>
<dbReference type="STRING" id="502025.Hoch_6184"/>
<protein>
    <submittedName>
        <fullName evidence="3">Fumarylacetoacetate (FAA) hydrolase</fullName>
    </submittedName>
</protein>
<dbReference type="GO" id="GO:0046872">
    <property type="term" value="F:metal ion binding"/>
    <property type="evidence" value="ECO:0007669"/>
    <property type="project" value="UniProtKB-KW"/>
</dbReference>
<dbReference type="Pfam" id="PF01557">
    <property type="entry name" value="FAA_hydrolase"/>
    <property type="match status" value="1"/>
</dbReference>
<dbReference type="Proteomes" id="UP000001880">
    <property type="component" value="Chromosome"/>
</dbReference>
<gene>
    <name evidence="3" type="ordered locus">Hoch_6184</name>
</gene>
<dbReference type="GO" id="GO:0018773">
    <property type="term" value="F:acetylpyruvate hydrolase activity"/>
    <property type="evidence" value="ECO:0007669"/>
    <property type="project" value="TreeGrafter"/>
</dbReference>
<evidence type="ECO:0000259" key="2">
    <source>
        <dbReference type="Pfam" id="PF01557"/>
    </source>
</evidence>
<dbReference type="PANTHER" id="PTHR11820">
    <property type="entry name" value="ACYLPYRUVASE"/>
    <property type="match status" value="1"/>
</dbReference>
<dbReference type="Gene3D" id="3.90.850.10">
    <property type="entry name" value="Fumarylacetoacetase-like, C-terminal domain"/>
    <property type="match status" value="1"/>
</dbReference>
<feature type="domain" description="Fumarylacetoacetase-like C-terminal" evidence="2">
    <location>
        <begin position="27"/>
        <end position="223"/>
    </location>
</feature>
<keyword evidence="4" id="KW-1185">Reference proteome</keyword>
<dbReference type="HOGENOM" id="CLU_028458_5_1_7"/>
<dbReference type="RefSeq" id="WP_012831251.1">
    <property type="nucleotide sequence ID" value="NC_013440.1"/>
</dbReference>
<dbReference type="AlphaFoldDB" id="D0LMH2"/>
<dbReference type="InterPro" id="IPR036663">
    <property type="entry name" value="Fumarylacetoacetase_C_sf"/>
</dbReference>
<keyword evidence="3" id="KW-0378">Hydrolase</keyword>
<dbReference type="eggNOG" id="COG0179">
    <property type="taxonomic scope" value="Bacteria"/>
</dbReference>
<evidence type="ECO:0000313" key="3">
    <source>
        <dbReference type="EMBL" id="ACY18659.1"/>
    </source>
</evidence>
<dbReference type="SUPFAM" id="SSF56529">
    <property type="entry name" value="FAH"/>
    <property type="match status" value="1"/>
</dbReference>
<dbReference type="EMBL" id="CP001804">
    <property type="protein sequence ID" value="ACY18659.1"/>
    <property type="molecule type" value="Genomic_DNA"/>
</dbReference>